<name>A0ACC2R4U6_9NEOP</name>
<dbReference type="EMBL" id="CM056788">
    <property type="protein sequence ID" value="KAJ8730563.1"/>
    <property type="molecule type" value="Genomic_DNA"/>
</dbReference>
<comment type="caution">
    <text evidence="1">The sequence shown here is derived from an EMBL/GenBank/DDBJ whole genome shotgun (WGS) entry which is preliminary data.</text>
</comment>
<gene>
    <name evidence="1" type="ORF">PYW08_001976</name>
</gene>
<organism evidence="1 2">
    <name type="scientific">Mythimna loreyi</name>
    <dbReference type="NCBI Taxonomy" id="667449"/>
    <lineage>
        <taxon>Eukaryota</taxon>
        <taxon>Metazoa</taxon>
        <taxon>Ecdysozoa</taxon>
        <taxon>Arthropoda</taxon>
        <taxon>Hexapoda</taxon>
        <taxon>Insecta</taxon>
        <taxon>Pterygota</taxon>
        <taxon>Neoptera</taxon>
        <taxon>Endopterygota</taxon>
        <taxon>Lepidoptera</taxon>
        <taxon>Glossata</taxon>
        <taxon>Ditrysia</taxon>
        <taxon>Noctuoidea</taxon>
        <taxon>Noctuidae</taxon>
        <taxon>Noctuinae</taxon>
        <taxon>Hadenini</taxon>
        <taxon>Mythimna</taxon>
    </lineage>
</organism>
<keyword evidence="2" id="KW-1185">Reference proteome</keyword>
<protein>
    <submittedName>
        <fullName evidence="1">Uncharacterized protein</fullName>
    </submittedName>
</protein>
<evidence type="ECO:0000313" key="1">
    <source>
        <dbReference type="EMBL" id="KAJ8730563.1"/>
    </source>
</evidence>
<reference evidence="1" key="1">
    <citation type="submission" date="2023-03" db="EMBL/GenBank/DDBJ databases">
        <title>Chromosome-level genomes of two armyworms, Mythimna separata and Mythimna loreyi, provide insights into the biosynthesis and reception of sex pheromones.</title>
        <authorList>
            <person name="Zhao H."/>
        </authorList>
    </citation>
    <scope>NUCLEOTIDE SEQUENCE</scope>
    <source>
        <strain evidence="1">BeijingLab</strain>
    </source>
</reference>
<accession>A0ACC2R4U6</accession>
<evidence type="ECO:0000313" key="2">
    <source>
        <dbReference type="Proteomes" id="UP001231649"/>
    </source>
</evidence>
<sequence>MYRRINEITDVGKVMETVDQSPAYVSVADFYAGKSVFITGVTGFLGKVFLEKLLYSCKDIDKVFVLIRDKKGTSAKQRVGEFIDKPLFSRLKEERPDDFKKVIPIAGDLNHLDLGISAEDVEILLQKVSVVFHVAATIKFNEELKDAVNTNVRGTKYVLHLCQRMKNIKAFVHVSTAYCNTDKQILEEKVYPPPADLGEVHKFLESNHDRTQVKELLKGLPNTYTFTKALAETYVAENHGNIPTVIIRPAIVSASLREPIPGWVDNWSGATGMLAAVMKGATRVILGDGENTLDLVPVDYVANLTIVAAARCSSSDKMAVYNCCTSSCNPITIRNMFINLKSAASKNGFDDSQMSLTFTNKKWALSTLTFLLQTTPAYVADLYLRASGQQPKYMQIQSRVVAGRDILEFFTSNSWEMKADRTRALHATLSPTDRHQFPCDPSDINWSEYITLYIEGINRFLLTKRV</sequence>
<dbReference type="Proteomes" id="UP001231649">
    <property type="component" value="Chromosome 12"/>
</dbReference>
<proteinExistence type="predicted"/>